<name>A0A4P7MY16_PYROR</name>
<feature type="signal peptide" evidence="1">
    <location>
        <begin position="1"/>
        <end position="28"/>
    </location>
</feature>
<evidence type="ECO:0000313" key="2">
    <source>
        <dbReference type="EMBL" id="QBZ54909.1"/>
    </source>
</evidence>
<dbReference type="EMBL" id="CP034204">
    <property type="protein sequence ID" value="QBZ54909.1"/>
    <property type="molecule type" value="Genomic_DNA"/>
</dbReference>
<sequence length="98" mass="11075">MKLFIILFVTMTTNVLMTAAAKVPKVDACTPIKQNCIKQCGGKTPVCETKYSATPTNLTSLFFCLSRQPVYIPELCYTFMLAHHKDYKFTLLKGYLKV</sequence>
<evidence type="ECO:0000313" key="3">
    <source>
        <dbReference type="Proteomes" id="UP000294847"/>
    </source>
</evidence>
<evidence type="ECO:0000256" key="1">
    <source>
        <dbReference type="SAM" id="SignalP"/>
    </source>
</evidence>
<gene>
    <name evidence="2" type="ORF">PoMZ_10621</name>
</gene>
<organism evidence="2 3">
    <name type="scientific">Pyricularia oryzae</name>
    <name type="common">Rice blast fungus</name>
    <name type="synonym">Magnaporthe oryzae</name>
    <dbReference type="NCBI Taxonomy" id="318829"/>
    <lineage>
        <taxon>Eukaryota</taxon>
        <taxon>Fungi</taxon>
        <taxon>Dikarya</taxon>
        <taxon>Ascomycota</taxon>
        <taxon>Pezizomycotina</taxon>
        <taxon>Sordariomycetes</taxon>
        <taxon>Sordariomycetidae</taxon>
        <taxon>Magnaporthales</taxon>
        <taxon>Pyriculariaceae</taxon>
        <taxon>Pyricularia</taxon>
    </lineage>
</organism>
<reference evidence="2 3" key="1">
    <citation type="journal article" date="2019" name="Mol. Biol. Evol.">
        <title>Blast fungal genomes show frequent chromosomal changes, gene gains and losses, and effector gene turnover.</title>
        <authorList>
            <person name="Gomez Luciano L.B."/>
            <person name="Jason Tsai I."/>
            <person name="Chuma I."/>
            <person name="Tosa Y."/>
            <person name="Chen Y.H."/>
            <person name="Li J.Y."/>
            <person name="Li M.Y."/>
            <person name="Jade Lu M.Y."/>
            <person name="Nakayashiki H."/>
            <person name="Li W.H."/>
        </authorList>
    </citation>
    <scope>NUCLEOTIDE SEQUENCE [LARGE SCALE GENOMIC DNA]</scope>
    <source>
        <strain evidence="2">MZ5-1-6</strain>
    </source>
</reference>
<accession>A0A4P7MY16</accession>
<protein>
    <submittedName>
        <fullName evidence="2">Uncharacterized protein</fullName>
    </submittedName>
</protein>
<keyword evidence="1" id="KW-0732">Signal</keyword>
<feature type="chain" id="PRO_5020257914" evidence="1">
    <location>
        <begin position="29"/>
        <end position="98"/>
    </location>
</feature>
<proteinExistence type="predicted"/>
<dbReference type="Proteomes" id="UP000294847">
    <property type="component" value="Chromosome 1"/>
</dbReference>
<dbReference type="AlphaFoldDB" id="A0A4P7MY16"/>